<dbReference type="EMBL" id="NNAY01002585">
    <property type="protein sequence ID" value="OXU20986.1"/>
    <property type="molecule type" value="Genomic_DNA"/>
</dbReference>
<dbReference type="AlphaFoldDB" id="A0A232ERS2"/>
<name>A0A232ERS2_9HYME</name>
<keyword evidence="2" id="KW-1185">Reference proteome</keyword>
<comment type="caution">
    <text evidence="1">The sequence shown here is derived from an EMBL/GenBank/DDBJ whole genome shotgun (WGS) entry which is preliminary data.</text>
</comment>
<feature type="non-terminal residue" evidence="1">
    <location>
        <position position="212"/>
    </location>
</feature>
<sequence>MGSGGVFSTTKGAFSGVGESHNSREYAATDALVVGAVCFVVFLNIRDCAKSGDGVTSAVVCGLSPAQTAFFIVCQKCSINRQDFKFEVFVIIVRTLIDKAFVRRMLSFQHFGYDIPLRNSGRQRHNQPQEFMKTFNNKSYKTREDEGSPGVEDRRRRYQVTGDLVYLGEGLSVTSVGFNYMCKQPIKQFLRWLALKIWEHETLMNRALQIEQ</sequence>
<dbReference type="Proteomes" id="UP000215335">
    <property type="component" value="Unassembled WGS sequence"/>
</dbReference>
<proteinExistence type="predicted"/>
<protein>
    <submittedName>
        <fullName evidence="1">Uncharacterized protein</fullName>
    </submittedName>
</protein>
<evidence type="ECO:0000313" key="2">
    <source>
        <dbReference type="Proteomes" id="UP000215335"/>
    </source>
</evidence>
<organism evidence="1 2">
    <name type="scientific">Trichomalopsis sarcophagae</name>
    <dbReference type="NCBI Taxonomy" id="543379"/>
    <lineage>
        <taxon>Eukaryota</taxon>
        <taxon>Metazoa</taxon>
        <taxon>Ecdysozoa</taxon>
        <taxon>Arthropoda</taxon>
        <taxon>Hexapoda</taxon>
        <taxon>Insecta</taxon>
        <taxon>Pterygota</taxon>
        <taxon>Neoptera</taxon>
        <taxon>Endopterygota</taxon>
        <taxon>Hymenoptera</taxon>
        <taxon>Apocrita</taxon>
        <taxon>Proctotrupomorpha</taxon>
        <taxon>Chalcidoidea</taxon>
        <taxon>Pteromalidae</taxon>
        <taxon>Pteromalinae</taxon>
        <taxon>Trichomalopsis</taxon>
    </lineage>
</organism>
<gene>
    <name evidence="1" type="ORF">TSAR_007115</name>
</gene>
<reference evidence="1 2" key="1">
    <citation type="journal article" date="2017" name="Curr. Biol.">
        <title>The Evolution of Venom by Co-option of Single-Copy Genes.</title>
        <authorList>
            <person name="Martinson E.O."/>
            <person name="Mrinalini"/>
            <person name="Kelkar Y.D."/>
            <person name="Chang C.H."/>
            <person name="Werren J.H."/>
        </authorList>
    </citation>
    <scope>NUCLEOTIDE SEQUENCE [LARGE SCALE GENOMIC DNA]</scope>
    <source>
        <strain evidence="1 2">Alberta</strain>
        <tissue evidence="1">Whole body</tissue>
    </source>
</reference>
<evidence type="ECO:0000313" key="1">
    <source>
        <dbReference type="EMBL" id="OXU20986.1"/>
    </source>
</evidence>
<accession>A0A232ERS2</accession>